<gene>
    <name evidence="9" type="ORF">B2A_03977</name>
</gene>
<dbReference type="InterPro" id="IPR003838">
    <property type="entry name" value="ABC3_permease_C"/>
</dbReference>
<keyword evidence="2" id="KW-0813">Transport</keyword>
<sequence>GRALMVALARKTLIYEWRRYLPASLAVAFSGMLLLVQLALVFGIFDGAAVYINASRGQIWAGYPGTQSIDSGRSIPRDAEMHLLADPQVAQVEPFQWVNGDWRGRRALGSVSVFVSGVDTAPDALAFARVIPPTLRALLNEPGAIIVDRADLPKLGISVGESGILNGYRVHLVGTTNGLRALGGVNIVASLATARRLNVGGDPRPAYYLARLRDPEQAAAVAARLDPHGSERRYSVWTASMLAARTVHYWLFETGAGLGVVFMSLVVFLVGTVITSQTLMGAVAGSISEYATLNALGASRRALSRVVMEQAGWVGVAGLAGGGALSALALVVAHSQDVPVAITPLGTLACALLVMGITLLSGLLAVRTLRNADPAKLLR</sequence>
<dbReference type="Pfam" id="PF02687">
    <property type="entry name" value="FtsX"/>
    <property type="match status" value="1"/>
</dbReference>
<evidence type="ECO:0000256" key="3">
    <source>
        <dbReference type="ARBA" id="ARBA00022475"/>
    </source>
</evidence>
<dbReference type="PANTHER" id="PTHR43738:SF1">
    <property type="entry name" value="HEMIN TRANSPORT SYSTEM PERMEASE PROTEIN HRTB-RELATED"/>
    <property type="match status" value="1"/>
</dbReference>
<evidence type="ECO:0000256" key="4">
    <source>
        <dbReference type="ARBA" id="ARBA00022692"/>
    </source>
</evidence>
<evidence type="ECO:0000256" key="7">
    <source>
        <dbReference type="SAM" id="Phobius"/>
    </source>
</evidence>
<dbReference type="EMBL" id="AUZZ01002652">
    <property type="protein sequence ID" value="EQD59461.1"/>
    <property type="molecule type" value="Genomic_DNA"/>
</dbReference>
<dbReference type="InterPro" id="IPR051125">
    <property type="entry name" value="ABC-4/HrtB_transporter"/>
</dbReference>
<keyword evidence="3" id="KW-1003">Cell membrane</keyword>
<evidence type="ECO:0000256" key="6">
    <source>
        <dbReference type="ARBA" id="ARBA00023136"/>
    </source>
</evidence>
<keyword evidence="6 7" id="KW-0472">Membrane</keyword>
<reference evidence="9" key="1">
    <citation type="submission" date="2013-08" db="EMBL/GenBank/DDBJ databases">
        <authorList>
            <person name="Mendez C."/>
            <person name="Richter M."/>
            <person name="Ferrer M."/>
            <person name="Sanchez J."/>
        </authorList>
    </citation>
    <scope>NUCLEOTIDE SEQUENCE</scope>
</reference>
<evidence type="ECO:0000256" key="5">
    <source>
        <dbReference type="ARBA" id="ARBA00022989"/>
    </source>
</evidence>
<evidence type="ECO:0000256" key="2">
    <source>
        <dbReference type="ARBA" id="ARBA00022448"/>
    </source>
</evidence>
<dbReference type="AlphaFoldDB" id="T1AG29"/>
<feature type="transmembrane region" description="Helical" evidence="7">
    <location>
        <begin position="20"/>
        <end position="45"/>
    </location>
</feature>
<feature type="domain" description="ABC3 transporter permease C-terminal" evidence="8">
    <location>
        <begin position="262"/>
        <end position="374"/>
    </location>
</feature>
<feature type="transmembrane region" description="Helical" evidence="7">
    <location>
        <begin position="345"/>
        <end position="366"/>
    </location>
</feature>
<evidence type="ECO:0000313" key="9">
    <source>
        <dbReference type="EMBL" id="EQD59461.1"/>
    </source>
</evidence>
<dbReference type="PANTHER" id="PTHR43738">
    <property type="entry name" value="ABC TRANSPORTER, MEMBRANE PROTEIN"/>
    <property type="match status" value="1"/>
</dbReference>
<protein>
    <submittedName>
        <fullName evidence="9">Membrane protein containing DUF214, permase predicted</fullName>
    </submittedName>
</protein>
<keyword evidence="5 7" id="KW-1133">Transmembrane helix</keyword>
<keyword evidence="4 7" id="KW-0812">Transmembrane</keyword>
<organism evidence="9">
    <name type="scientific">mine drainage metagenome</name>
    <dbReference type="NCBI Taxonomy" id="410659"/>
    <lineage>
        <taxon>unclassified sequences</taxon>
        <taxon>metagenomes</taxon>
        <taxon>ecological metagenomes</taxon>
    </lineage>
</organism>
<feature type="non-terminal residue" evidence="9">
    <location>
        <position position="1"/>
    </location>
</feature>
<feature type="transmembrane region" description="Helical" evidence="7">
    <location>
        <begin position="311"/>
        <end position="333"/>
    </location>
</feature>
<accession>T1AG29</accession>
<feature type="transmembrane region" description="Helical" evidence="7">
    <location>
        <begin position="250"/>
        <end position="274"/>
    </location>
</feature>
<dbReference type="GO" id="GO:0005886">
    <property type="term" value="C:plasma membrane"/>
    <property type="evidence" value="ECO:0007669"/>
    <property type="project" value="UniProtKB-SubCell"/>
</dbReference>
<evidence type="ECO:0000256" key="1">
    <source>
        <dbReference type="ARBA" id="ARBA00004651"/>
    </source>
</evidence>
<comment type="subcellular location">
    <subcellularLocation>
        <location evidence="1">Cell membrane</location>
        <topology evidence="1">Multi-pass membrane protein</topology>
    </subcellularLocation>
</comment>
<comment type="caution">
    <text evidence="9">The sequence shown here is derived from an EMBL/GenBank/DDBJ whole genome shotgun (WGS) entry which is preliminary data.</text>
</comment>
<evidence type="ECO:0000259" key="8">
    <source>
        <dbReference type="Pfam" id="PF02687"/>
    </source>
</evidence>
<reference evidence="9" key="2">
    <citation type="journal article" date="2014" name="ISME J.">
        <title>Microbial stratification in low pH oxic and suboxic macroscopic growths along an acid mine drainage.</title>
        <authorList>
            <person name="Mendez-Garcia C."/>
            <person name="Mesa V."/>
            <person name="Sprenger R.R."/>
            <person name="Richter M."/>
            <person name="Diez M.S."/>
            <person name="Solano J."/>
            <person name="Bargiela R."/>
            <person name="Golyshina O.V."/>
            <person name="Manteca A."/>
            <person name="Ramos J.L."/>
            <person name="Gallego J.R."/>
            <person name="Llorente I."/>
            <person name="Martins Dos Santos V.A."/>
            <person name="Jensen O.N."/>
            <person name="Pelaez A.I."/>
            <person name="Sanchez J."/>
            <person name="Ferrer M."/>
        </authorList>
    </citation>
    <scope>NUCLEOTIDE SEQUENCE</scope>
</reference>
<name>T1AG29_9ZZZZ</name>
<proteinExistence type="predicted"/>